<keyword evidence="1" id="KW-0812">Transmembrane</keyword>
<evidence type="ECO:0000256" key="1">
    <source>
        <dbReference type="SAM" id="Phobius"/>
    </source>
</evidence>
<organism evidence="2 3">
    <name type="scientific">Paenibacillus cookii</name>
    <dbReference type="NCBI Taxonomy" id="157839"/>
    <lineage>
        <taxon>Bacteria</taxon>
        <taxon>Bacillati</taxon>
        <taxon>Bacillota</taxon>
        <taxon>Bacilli</taxon>
        <taxon>Bacillales</taxon>
        <taxon>Paenibacillaceae</taxon>
        <taxon>Paenibacillus</taxon>
    </lineage>
</organism>
<feature type="transmembrane region" description="Helical" evidence="1">
    <location>
        <begin position="51"/>
        <end position="68"/>
    </location>
</feature>
<dbReference type="NCBIfam" id="TIGR04086">
    <property type="entry name" value="TIGR04086_membr"/>
    <property type="match status" value="1"/>
</dbReference>
<protein>
    <recommendedName>
        <fullName evidence="4">TIGR04086 family membrane protein</fullName>
    </recommendedName>
</protein>
<feature type="transmembrane region" description="Helical" evidence="1">
    <location>
        <begin position="75"/>
        <end position="95"/>
    </location>
</feature>
<name>A0ABQ4M0U0_9BACL</name>
<evidence type="ECO:0000313" key="3">
    <source>
        <dbReference type="Proteomes" id="UP000680638"/>
    </source>
</evidence>
<feature type="transmembrane region" description="Helical" evidence="1">
    <location>
        <begin position="20"/>
        <end position="39"/>
    </location>
</feature>
<gene>
    <name evidence="2" type="ORF">J21TS3_39580</name>
</gene>
<sequence length="130" mass="14134">MHMIRRVLSFRIANPILSGLYYSFFWMMLGALVLSLLLWSSGMDEQSLSRYIYVVHAVASLFGGIVAGKRAGKRGWYQGGLTGILYGALIIMIGFLALDSHLQTGDLLLLATAFASAAIGGMFGVNLKNK</sequence>
<evidence type="ECO:0008006" key="4">
    <source>
        <dbReference type="Google" id="ProtNLM"/>
    </source>
</evidence>
<dbReference type="RefSeq" id="WP_036711191.1">
    <property type="nucleotide sequence ID" value="NZ_BORW01000026.1"/>
</dbReference>
<keyword evidence="1" id="KW-1133">Transmembrane helix</keyword>
<dbReference type="Proteomes" id="UP000680638">
    <property type="component" value="Unassembled WGS sequence"/>
</dbReference>
<keyword evidence="3" id="KW-1185">Reference proteome</keyword>
<accession>A0ABQ4M0U0</accession>
<comment type="caution">
    <text evidence="2">The sequence shown here is derived from an EMBL/GenBank/DDBJ whole genome shotgun (WGS) entry which is preliminary data.</text>
</comment>
<keyword evidence="1" id="KW-0472">Membrane</keyword>
<dbReference type="EMBL" id="BORW01000026">
    <property type="protein sequence ID" value="GIO69137.1"/>
    <property type="molecule type" value="Genomic_DNA"/>
</dbReference>
<dbReference type="Pfam" id="PF12670">
    <property type="entry name" value="DUF3792"/>
    <property type="match status" value="1"/>
</dbReference>
<proteinExistence type="predicted"/>
<dbReference type="InterPro" id="IPR023804">
    <property type="entry name" value="DUF3792_TM"/>
</dbReference>
<reference evidence="2 3" key="1">
    <citation type="submission" date="2021-03" db="EMBL/GenBank/DDBJ databases">
        <title>Antimicrobial resistance genes in bacteria isolated from Japanese honey, and their potential for conferring macrolide and lincosamide resistance in the American foulbrood pathogen Paenibacillus larvae.</title>
        <authorList>
            <person name="Okamoto M."/>
            <person name="Kumagai M."/>
            <person name="Kanamori H."/>
            <person name="Takamatsu D."/>
        </authorList>
    </citation>
    <scope>NUCLEOTIDE SEQUENCE [LARGE SCALE GENOMIC DNA]</scope>
    <source>
        <strain evidence="2 3">J21TS3</strain>
    </source>
</reference>
<evidence type="ECO:0000313" key="2">
    <source>
        <dbReference type="EMBL" id="GIO69137.1"/>
    </source>
</evidence>
<feature type="transmembrane region" description="Helical" evidence="1">
    <location>
        <begin position="107"/>
        <end position="127"/>
    </location>
</feature>